<feature type="signal peptide" evidence="4">
    <location>
        <begin position="1"/>
        <end position="22"/>
    </location>
</feature>
<dbReference type="GO" id="GO:0016810">
    <property type="term" value="F:hydrolase activity, acting on carbon-nitrogen (but not peptide) bonds"/>
    <property type="evidence" value="ECO:0007669"/>
    <property type="project" value="InterPro"/>
</dbReference>
<dbReference type="PANTHER" id="PTHR34216">
    <property type="match status" value="1"/>
</dbReference>
<dbReference type="PANTHER" id="PTHR34216:SF3">
    <property type="entry name" value="POLY-BETA-1,6-N-ACETYL-D-GLUCOSAMINE N-DEACETYLASE"/>
    <property type="match status" value="1"/>
</dbReference>
<keyword evidence="7" id="KW-1185">Reference proteome</keyword>
<proteinExistence type="predicted"/>
<comment type="subcellular location">
    <subcellularLocation>
        <location evidence="1">Secreted</location>
    </subcellularLocation>
</comment>
<gene>
    <name evidence="6" type="ordered locus">Sros_2967</name>
</gene>
<dbReference type="InterPro" id="IPR002509">
    <property type="entry name" value="NODB_dom"/>
</dbReference>
<dbReference type="eggNOG" id="COG0726">
    <property type="taxonomic scope" value="Bacteria"/>
</dbReference>
<evidence type="ECO:0000259" key="5">
    <source>
        <dbReference type="PROSITE" id="PS51677"/>
    </source>
</evidence>
<evidence type="ECO:0000256" key="1">
    <source>
        <dbReference type="ARBA" id="ARBA00004613"/>
    </source>
</evidence>
<feature type="compositionally biased region" description="Pro residues" evidence="3">
    <location>
        <begin position="42"/>
        <end position="62"/>
    </location>
</feature>
<dbReference type="GO" id="GO:0005576">
    <property type="term" value="C:extracellular region"/>
    <property type="evidence" value="ECO:0007669"/>
    <property type="project" value="UniProtKB-SubCell"/>
</dbReference>
<dbReference type="Pfam" id="PF01522">
    <property type="entry name" value="Polysacc_deac_1"/>
    <property type="match status" value="1"/>
</dbReference>
<dbReference type="InterPro" id="IPR051398">
    <property type="entry name" value="Polysacch_Deacetylase"/>
</dbReference>
<protein>
    <recommendedName>
        <fullName evidence="5">NodB homology domain-containing protein</fullName>
    </recommendedName>
</protein>
<keyword evidence="2 4" id="KW-0732">Signal</keyword>
<evidence type="ECO:0000256" key="4">
    <source>
        <dbReference type="SAM" id="SignalP"/>
    </source>
</evidence>
<dbReference type="PROSITE" id="PS51677">
    <property type="entry name" value="NODB"/>
    <property type="match status" value="1"/>
</dbReference>
<dbReference type="AlphaFoldDB" id="D2B8D2"/>
<dbReference type="STRING" id="479432.Sros_2967"/>
<dbReference type="KEGG" id="sro:Sros_2967"/>
<name>D2B8D2_STRRD</name>
<evidence type="ECO:0000256" key="2">
    <source>
        <dbReference type="ARBA" id="ARBA00022729"/>
    </source>
</evidence>
<dbReference type="SUPFAM" id="SSF88713">
    <property type="entry name" value="Glycoside hydrolase/deacetylase"/>
    <property type="match status" value="1"/>
</dbReference>
<evidence type="ECO:0000313" key="6">
    <source>
        <dbReference type="EMBL" id="ACZ85922.1"/>
    </source>
</evidence>
<sequence length="363" mass="39804">MMANVVVVAAAVVVLLTLPATVIPQATPMAGAATGAATATPSPTPTPSPSPDLPSAALPPPVQATPEFARQVKANEAGMVPVLMYHRITKKRLASIDRTPSQVRQEMEKLARGGYVPVTAQEFVTGKINIPAGKHPVVLTFDDGHASHFALDGNGMPARDTAVGIIYQVAKKYPSFRPVATFWVNQQPFGLRGRKDQARAVQWLTSRGFEVANHTWGHPYLPGLSKKKVAEQLVRVERLLEKLGTGPSDTLALPFGAMPRKRSTVQAGKWDGTRFAFKGVFLAGAQPSVSPFVKDFDWRAIQRIQSNGKRGECRKWCSQYWLEWLNKHPDKRYTADGDPDRVSVPQKLRGIIGSERRRQVNAY</sequence>
<feature type="chain" id="PRO_5039309686" description="NodB homology domain-containing protein" evidence="4">
    <location>
        <begin position="23"/>
        <end position="363"/>
    </location>
</feature>
<dbReference type="EMBL" id="CP001814">
    <property type="protein sequence ID" value="ACZ85922.1"/>
    <property type="molecule type" value="Genomic_DNA"/>
</dbReference>
<evidence type="ECO:0000256" key="3">
    <source>
        <dbReference type="SAM" id="MobiDB-lite"/>
    </source>
</evidence>
<dbReference type="HOGENOM" id="CLU_058366_0_0_11"/>
<organism evidence="6 7">
    <name type="scientific">Streptosporangium roseum (strain ATCC 12428 / DSM 43021 / JCM 3005 / KCTC 9067 / NCIMB 10171 / NRRL 2505 / NI 9100)</name>
    <dbReference type="NCBI Taxonomy" id="479432"/>
    <lineage>
        <taxon>Bacteria</taxon>
        <taxon>Bacillati</taxon>
        <taxon>Actinomycetota</taxon>
        <taxon>Actinomycetes</taxon>
        <taxon>Streptosporangiales</taxon>
        <taxon>Streptosporangiaceae</taxon>
        <taxon>Streptosporangium</taxon>
    </lineage>
</organism>
<feature type="domain" description="NodB homology" evidence="5">
    <location>
        <begin position="135"/>
        <end position="363"/>
    </location>
</feature>
<dbReference type="Gene3D" id="3.20.20.370">
    <property type="entry name" value="Glycoside hydrolase/deacetylase"/>
    <property type="match status" value="1"/>
</dbReference>
<feature type="region of interest" description="Disordered" evidence="3">
    <location>
        <begin position="34"/>
        <end position="62"/>
    </location>
</feature>
<reference evidence="6 7" key="1">
    <citation type="journal article" date="2010" name="Stand. Genomic Sci.">
        <title>Complete genome sequence of Streptosporangium roseum type strain (NI 9100).</title>
        <authorList>
            <person name="Nolan M."/>
            <person name="Sikorski J."/>
            <person name="Jando M."/>
            <person name="Lucas S."/>
            <person name="Lapidus A."/>
            <person name="Glavina Del Rio T."/>
            <person name="Chen F."/>
            <person name="Tice H."/>
            <person name="Pitluck S."/>
            <person name="Cheng J.F."/>
            <person name="Chertkov O."/>
            <person name="Sims D."/>
            <person name="Meincke L."/>
            <person name="Brettin T."/>
            <person name="Han C."/>
            <person name="Detter J.C."/>
            <person name="Bruce D."/>
            <person name="Goodwin L."/>
            <person name="Land M."/>
            <person name="Hauser L."/>
            <person name="Chang Y.J."/>
            <person name="Jeffries C.D."/>
            <person name="Ivanova N."/>
            <person name="Mavromatis K."/>
            <person name="Mikhailova N."/>
            <person name="Chen A."/>
            <person name="Palaniappan K."/>
            <person name="Chain P."/>
            <person name="Rohde M."/>
            <person name="Goker M."/>
            <person name="Bristow J."/>
            <person name="Eisen J.A."/>
            <person name="Markowitz V."/>
            <person name="Hugenholtz P."/>
            <person name="Kyrpides N.C."/>
            <person name="Klenk H.P."/>
        </authorList>
    </citation>
    <scope>NUCLEOTIDE SEQUENCE [LARGE SCALE GENOMIC DNA]</scope>
    <source>
        <strain evidence="7">ATCC 12428 / DSM 43021 / JCM 3005 / NI 9100</strain>
    </source>
</reference>
<dbReference type="RefSeq" id="WP_012889667.1">
    <property type="nucleotide sequence ID" value="NC_013595.1"/>
</dbReference>
<dbReference type="GO" id="GO:0005975">
    <property type="term" value="P:carbohydrate metabolic process"/>
    <property type="evidence" value="ECO:0007669"/>
    <property type="project" value="InterPro"/>
</dbReference>
<evidence type="ECO:0000313" key="7">
    <source>
        <dbReference type="Proteomes" id="UP000002029"/>
    </source>
</evidence>
<dbReference type="Proteomes" id="UP000002029">
    <property type="component" value="Chromosome"/>
</dbReference>
<accession>D2B8D2</accession>
<dbReference type="InterPro" id="IPR011330">
    <property type="entry name" value="Glyco_hydro/deAcase_b/a-brl"/>
</dbReference>